<keyword evidence="1" id="KW-0433">Leucine-rich repeat</keyword>
<dbReference type="InterPro" id="IPR055353">
    <property type="entry name" value="DUF7619"/>
</dbReference>
<dbReference type="NCBIfam" id="TIGR04183">
    <property type="entry name" value="Por_Secre_tail"/>
    <property type="match status" value="1"/>
</dbReference>
<dbReference type="PANTHER" id="PTHR47566:SF1">
    <property type="entry name" value="PROTEIN NUD1"/>
    <property type="match status" value="1"/>
</dbReference>
<dbReference type="Proteomes" id="UP001500141">
    <property type="component" value="Unassembled WGS sequence"/>
</dbReference>
<evidence type="ECO:0000256" key="3">
    <source>
        <dbReference type="ARBA" id="ARBA00022737"/>
    </source>
</evidence>
<dbReference type="InterPro" id="IPR026444">
    <property type="entry name" value="Secre_tail"/>
</dbReference>
<feature type="domain" description="Secretion system C-terminal sorting" evidence="5">
    <location>
        <begin position="633"/>
        <end position="703"/>
    </location>
</feature>
<keyword evidence="2 4" id="KW-0732">Signal</keyword>
<proteinExistence type="predicted"/>
<feature type="domain" description="DUF7619" evidence="6">
    <location>
        <begin position="486"/>
        <end position="616"/>
    </location>
</feature>
<dbReference type="InterPro" id="IPR047589">
    <property type="entry name" value="DUF11_rpt"/>
</dbReference>
<dbReference type="Pfam" id="PF18962">
    <property type="entry name" value="Por_Secre_tail"/>
    <property type="match status" value="1"/>
</dbReference>
<dbReference type="PANTHER" id="PTHR47566">
    <property type="match status" value="1"/>
</dbReference>
<evidence type="ECO:0000259" key="6">
    <source>
        <dbReference type="Pfam" id="PF24595"/>
    </source>
</evidence>
<comment type="caution">
    <text evidence="7">The sequence shown here is derived from an EMBL/GenBank/DDBJ whole genome shotgun (WGS) entry which is preliminary data.</text>
</comment>
<evidence type="ECO:0000256" key="4">
    <source>
        <dbReference type="SAM" id="SignalP"/>
    </source>
</evidence>
<keyword evidence="3" id="KW-0677">Repeat</keyword>
<dbReference type="Pfam" id="PF24595">
    <property type="entry name" value="DUF7619"/>
    <property type="match status" value="1"/>
</dbReference>
<name>A0ABP8ZJE8_9FLAO</name>
<evidence type="ECO:0000256" key="2">
    <source>
        <dbReference type="ARBA" id="ARBA00022729"/>
    </source>
</evidence>
<evidence type="ECO:0000313" key="7">
    <source>
        <dbReference type="EMBL" id="GAA4757925.1"/>
    </source>
</evidence>
<feature type="signal peptide" evidence="4">
    <location>
        <begin position="1"/>
        <end position="19"/>
    </location>
</feature>
<dbReference type="Gene3D" id="3.80.10.10">
    <property type="entry name" value="Ribonuclease Inhibitor"/>
    <property type="match status" value="1"/>
</dbReference>
<dbReference type="InterPro" id="IPR052574">
    <property type="entry name" value="CDIRP"/>
</dbReference>
<gene>
    <name evidence="7" type="ORF">GCM10023230_02300</name>
</gene>
<dbReference type="SUPFAM" id="SSF52058">
    <property type="entry name" value="L domain-like"/>
    <property type="match status" value="1"/>
</dbReference>
<accession>A0ABP8ZJE8</accession>
<feature type="chain" id="PRO_5046767990" evidence="4">
    <location>
        <begin position="20"/>
        <end position="705"/>
    </location>
</feature>
<keyword evidence="8" id="KW-1185">Reference proteome</keyword>
<evidence type="ECO:0000256" key="1">
    <source>
        <dbReference type="ARBA" id="ARBA00022614"/>
    </source>
</evidence>
<organism evidence="7 8">
    <name type="scientific">Flavobacterium hankyongi</name>
    <dbReference type="NCBI Taxonomy" id="1176532"/>
    <lineage>
        <taxon>Bacteria</taxon>
        <taxon>Pseudomonadati</taxon>
        <taxon>Bacteroidota</taxon>
        <taxon>Flavobacteriia</taxon>
        <taxon>Flavobacteriales</taxon>
        <taxon>Flavobacteriaceae</taxon>
        <taxon>Flavobacterium</taxon>
    </lineage>
</organism>
<dbReference type="InterPro" id="IPR032675">
    <property type="entry name" value="LRR_dom_sf"/>
</dbReference>
<dbReference type="EMBL" id="BAABIP010000005">
    <property type="protein sequence ID" value="GAA4757925.1"/>
    <property type="molecule type" value="Genomic_DNA"/>
</dbReference>
<sequence length="705" mass="77716">MKKIYFLLLALCLFTKANSQIINFPDPIFKERLVNSTALNYRATDLSGNYFAIDSNGDGEIQISEASQVKSIELSYYNGDGLGITSLVGINEFPNLVSFGCSDASLSSLDIHGLQHLENLFTENSGLNTVTVYDLPQLKYLQLEHNNLSDLSLNNFPNLKWIYCGYNSLTNLDLSMLTGLERILCNNNQLVSINMKNGISQTIVSGTVINGFYENPTLRYVCVDDSELTYVQNKISALPYGALVSVNSYCDFVPGGQYYTIQGNNKFDENNNGCDVLDFALNNLKFNITNGSNSGNLIANTSGNYNIPVQTGTYTITPVFENPAYFTASPSSVNVTFPVQANPFNQDFCVIATGVNPDLEVTSFAATPALPGTHVMYILSYKNKGNTTQSGTVNLVFNDAVLDFVDSTPATSSQTVNNLSWNFTNLRPFEKRRILLSFITNSPSDTPPLNSGDVLNYTATITSAATDDLPNDNTFVFNQVVVNSFDPNDKTCLEGATITPDKVGDYVHYMIRFENNGTANAHNIMVKDMIDANKFDVNSLIAIDGSHEFFTRINGNKVEFIFENINLPFDDANNGGYVAFKIKTKPTLINGDTFSNTASIYFDYNLPIVTNTATTTIAALNRQDFEFANYFKLYPNPVHDVLNINSKEDIEISSISIYNTLGQLVLVVPNAQNTKTVNVSNMPSGNYFIKINSSKGSSNTKFIKQ</sequence>
<evidence type="ECO:0000313" key="8">
    <source>
        <dbReference type="Proteomes" id="UP001500141"/>
    </source>
</evidence>
<dbReference type="NCBIfam" id="TIGR01451">
    <property type="entry name" value="B_ant_repeat"/>
    <property type="match status" value="1"/>
</dbReference>
<evidence type="ECO:0000259" key="5">
    <source>
        <dbReference type="Pfam" id="PF18962"/>
    </source>
</evidence>
<protein>
    <submittedName>
        <fullName evidence="7">T9SS type A sorting domain-containing protein</fullName>
    </submittedName>
</protein>
<dbReference type="RefSeq" id="WP_264542709.1">
    <property type="nucleotide sequence ID" value="NZ_BAABIP010000005.1"/>
</dbReference>
<reference evidence="8" key="1">
    <citation type="journal article" date="2019" name="Int. J. Syst. Evol. Microbiol.">
        <title>The Global Catalogue of Microorganisms (GCM) 10K type strain sequencing project: providing services to taxonomists for standard genome sequencing and annotation.</title>
        <authorList>
            <consortium name="The Broad Institute Genomics Platform"/>
            <consortium name="The Broad Institute Genome Sequencing Center for Infectious Disease"/>
            <person name="Wu L."/>
            <person name="Ma J."/>
        </authorList>
    </citation>
    <scope>NUCLEOTIDE SEQUENCE [LARGE SCALE GENOMIC DNA]</scope>
    <source>
        <strain evidence="8">JCM 18198</strain>
    </source>
</reference>